<protein>
    <submittedName>
        <fullName evidence="2">Zinc finger protein 174</fullName>
    </submittedName>
</protein>
<sequence>MAAKMEITLSLQPHSPDSPEQERHIIAKLEERREPPLQSTCPDPELSRQRFRQLCYQEVSGPKEALCRLEQLCRDWLQPELHTKERILELLVLEQFLVILPPEIQTWVRKRAPSNSQEMVDLVEEFHRASKRPKQWVAVCMQGQKVLLEKTGAQLGEQELPDFLEESSEAEPQDQLSQHHGEKSQLLQDEVPKLDETEATRMRNDNKENPQQEGTKGTKPCAVSADRSKGNGLQSPESRVVNISELRLSPRHVSPTNGQKPFTHHQTHCRQLEYISTPIKTHLLREMKKSNHLEHLGHPKKAYKCDHCGKSFSFNSELERHKRVHTGERPYTCEVCGNRFGRQSTLQLHQRIHTGEKPFHCDLCGKSFRQKSNLHKHQRLHHGV</sequence>
<keyword evidence="1" id="KW-1185">Reference proteome</keyword>
<evidence type="ECO:0000313" key="1">
    <source>
        <dbReference type="Proteomes" id="UP000694863"/>
    </source>
</evidence>
<organism evidence="1 2">
    <name type="scientific">Echinops telfairi</name>
    <name type="common">Lesser hedgehog tenrec</name>
    <dbReference type="NCBI Taxonomy" id="9371"/>
    <lineage>
        <taxon>Eukaryota</taxon>
        <taxon>Metazoa</taxon>
        <taxon>Chordata</taxon>
        <taxon>Craniata</taxon>
        <taxon>Vertebrata</taxon>
        <taxon>Euteleostomi</taxon>
        <taxon>Mammalia</taxon>
        <taxon>Eutheria</taxon>
        <taxon>Afrotheria</taxon>
        <taxon>Tenrecidae</taxon>
        <taxon>Tenrecinae</taxon>
        <taxon>Echinops</taxon>
    </lineage>
</organism>
<name>A0AC55CHY5_ECHTE</name>
<reference evidence="2" key="1">
    <citation type="submission" date="2025-08" db="UniProtKB">
        <authorList>
            <consortium name="RefSeq"/>
        </authorList>
    </citation>
    <scope>IDENTIFICATION</scope>
</reference>
<dbReference type="RefSeq" id="XP_045139785.1">
    <property type="nucleotide sequence ID" value="XM_045283850.1"/>
</dbReference>
<accession>A0AC55CHY5</accession>
<dbReference type="Proteomes" id="UP000694863">
    <property type="component" value="Unplaced"/>
</dbReference>
<proteinExistence type="predicted"/>
<gene>
    <name evidence="2" type="primary">ZNF174</name>
</gene>
<evidence type="ECO:0000313" key="2">
    <source>
        <dbReference type="RefSeq" id="XP_045139785.1"/>
    </source>
</evidence>